<dbReference type="InterPro" id="IPR020472">
    <property type="entry name" value="WD40_PAC1"/>
</dbReference>
<dbReference type="PROSITE" id="PS50294">
    <property type="entry name" value="WD_REPEATS_REGION"/>
    <property type="match status" value="4"/>
</dbReference>
<dbReference type="PRINTS" id="PR00320">
    <property type="entry name" value="GPROTEINBRPT"/>
</dbReference>
<dbReference type="GO" id="GO:0000139">
    <property type="term" value="C:Golgi membrane"/>
    <property type="evidence" value="ECO:0007669"/>
    <property type="project" value="UniProtKB-SubCell"/>
</dbReference>
<dbReference type="Proteomes" id="UP001149813">
    <property type="component" value="Unassembled WGS sequence"/>
</dbReference>
<accession>A0A9W7XT01</accession>
<keyword evidence="4 11" id="KW-0853">WD repeat</keyword>
<evidence type="ECO:0000259" key="13">
    <source>
        <dbReference type="Pfam" id="PF04053"/>
    </source>
</evidence>
<evidence type="ECO:0000313" key="16">
    <source>
        <dbReference type="EMBL" id="KAJ1720181.1"/>
    </source>
</evidence>
<feature type="domain" description="Coatomer alpha subunit C-terminal" evidence="14">
    <location>
        <begin position="824"/>
        <end position="1244"/>
    </location>
</feature>
<protein>
    <recommendedName>
        <fullName evidence="10">Coatomer subunit alpha</fullName>
    </recommendedName>
</protein>
<feature type="repeat" description="WD" evidence="11">
    <location>
        <begin position="129"/>
        <end position="163"/>
    </location>
</feature>
<dbReference type="InterPro" id="IPR036322">
    <property type="entry name" value="WD40_repeat_dom_sf"/>
</dbReference>
<evidence type="ECO:0000313" key="17">
    <source>
        <dbReference type="Proteomes" id="UP001149813"/>
    </source>
</evidence>
<name>A0A9W7XT01_9FUNG</name>
<dbReference type="GO" id="GO:0006886">
    <property type="term" value="P:intracellular protein transport"/>
    <property type="evidence" value="ECO:0007669"/>
    <property type="project" value="UniProtKB-UniRule"/>
</dbReference>
<feature type="compositionally biased region" description="Acidic residues" evidence="12">
    <location>
        <begin position="894"/>
        <end position="903"/>
    </location>
</feature>
<dbReference type="Pfam" id="PF04053">
    <property type="entry name" value="B-prop_COPA_B_2nd"/>
    <property type="match status" value="1"/>
</dbReference>
<dbReference type="InterPro" id="IPR016391">
    <property type="entry name" value="Coatomer_asu"/>
</dbReference>
<dbReference type="GO" id="GO:0030126">
    <property type="term" value="C:COPI vesicle coat"/>
    <property type="evidence" value="ECO:0007669"/>
    <property type="project" value="UniProtKB-UniRule"/>
</dbReference>
<dbReference type="PIRSF" id="PIRSF003354">
    <property type="entry name" value="Coatomer_alpha_subunit"/>
    <property type="match status" value="1"/>
</dbReference>
<comment type="subcellular location">
    <subcellularLocation>
        <location evidence="10">Cytoplasm</location>
    </subcellularLocation>
    <subcellularLocation>
        <location evidence="1 10">Golgi apparatus membrane</location>
        <topology evidence="1 10">Peripheral membrane protein</topology>
        <orientation evidence="1">Cytoplasmic side</orientation>
    </subcellularLocation>
</comment>
<feature type="repeat" description="WD" evidence="11">
    <location>
        <begin position="204"/>
        <end position="245"/>
    </location>
</feature>
<dbReference type="InterPro" id="IPR015943">
    <property type="entry name" value="WD40/YVTN_repeat-like_dom_sf"/>
</dbReference>
<dbReference type="GO" id="GO:0006891">
    <property type="term" value="P:intra-Golgi vesicle-mediated transport"/>
    <property type="evidence" value="ECO:0007669"/>
    <property type="project" value="TreeGrafter"/>
</dbReference>
<keyword evidence="9 10" id="KW-0472">Membrane</keyword>
<dbReference type="PROSITE" id="PS50082">
    <property type="entry name" value="WD_REPEATS_2"/>
    <property type="match status" value="6"/>
</dbReference>
<evidence type="ECO:0000256" key="10">
    <source>
        <dbReference type="PIRNR" id="PIRNR003354"/>
    </source>
</evidence>
<feature type="region of interest" description="Disordered" evidence="12">
    <location>
        <begin position="859"/>
        <end position="903"/>
    </location>
</feature>
<evidence type="ECO:0000256" key="1">
    <source>
        <dbReference type="ARBA" id="ARBA00004255"/>
    </source>
</evidence>
<dbReference type="PANTHER" id="PTHR19876:SF1">
    <property type="entry name" value="COATOMER SUBUNIT ALPHA"/>
    <property type="match status" value="1"/>
</dbReference>
<evidence type="ECO:0000256" key="5">
    <source>
        <dbReference type="ARBA" id="ARBA00022737"/>
    </source>
</evidence>
<dbReference type="CDD" id="cd22948">
    <property type="entry name" value="Coatomer_WDAD_alpha"/>
    <property type="match status" value="1"/>
</dbReference>
<dbReference type="Gene3D" id="2.130.10.10">
    <property type="entry name" value="YVTN repeat-like/Quinoprotein amine dehydrogenase"/>
    <property type="match status" value="2"/>
</dbReference>
<evidence type="ECO:0000256" key="6">
    <source>
        <dbReference type="ARBA" id="ARBA00022892"/>
    </source>
</evidence>
<evidence type="ECO:0000256" key="8">
    <source>
        <dbReference type="ARBA" id="ARBA00023034"/>
    </source>
</evidence>
<sequence>MQMLTKFETKSSRVKGVAFHPKRPWILASLHNGSIQLWDYRMGTLLDRFEEHEGISFHPTQELFVSGGDDYKVKVWNHRTRRCIFTLQGHLDYVRTVYFHPEQPWIISASDDQTIRIWNWQSRQCIAVLTGHNHYVMCAQFHPTEDLVVSACLDQTVRVWDISGLRRKSAAGAQPMMADPLTAQRMGAQGDFFNVTDVVVKFVLEGHTRGVNWATFHPTMPLVLSCGDDRQVKIWRMNDSRAWEVDTCRGHYNNVNSAMFHPKRDFILSDSEDKTIRVWDTTRRTLLQTFRREQDRFWCLNAHPELNLFAAGHDNGLIVFKLERERPAAAIHQNSLLYVKDSQVRLHNFGDASDQPTIAIRTAPAGQYLPPPRSMSFNPAEKAILLTSDAEGGSYELYNLPRQITGHVTDAGQTRRGAGSSAIWTGRNRFAVLDKGAQQILIKDLSNQTTKTIQPPVVVDAIFAAPGSQLLLATSTSVVLFDVQTRQTIAEISAAPVKYVAWSSDMSTVALLCKHTITLANKQLEQLCQVHETIRIKSAVWDESGVLLYTTLNHIKFALPQGDTGIIRTIDNPVYLVRIQGGEVHCLDREGTVQTIKIDPTEYRFKLALVHRNYEEVVSIIRNSNLVGQSIIAYLQKNGYPEIALHFVRDDTARFELALECGNMDIALETAKAIDKPAYWDKFSQEALRRGHVQMVELAYQRTKAYDKLSFLYSITGNFDKLAKMQKIAIMREDAQSRLQNSLYLGDVEDRVRVLRESGQLSLAYLTAKTHGLDEEAEAIRTAAGIEEADIVGVPSANDAALLYPGTPIKQANELDWPQLHVNKGIFDGRFNFGDKGAGPRPGKSRVADLATAMVDADEADESSGAWGIDDDGDNIGGMATHDTFGDNSGEAGALDEDADAEGSWGIDDDGELDAEIAAEATAAAAAGFVAPQPGVSELEIWSRNSPLAVDQIAAGNFEQAMRLLRDQVGISSFAALKPAFMEIYSASRSVLTTAPFAPATRIPLRRNPTESTDRSQYLPAQIYSLSSSLEQLQQGYRATTAGKFEEALTLFKRLLLSLIFVTADTLEDANEIKQLLQISREYAIGISIELARAAVSKDDATEENLTRLVELAAYFTHCQLRADHEKLSLRLAMNTAFKHKCFKAAGEFAQRLLDLVPAPAIAEKARKMITICDRQSRDALPINYDARNPFVICAASHTPIHRGQATVDCPYCQASYKPEFEGELCRVCNIAQIGAKATGLRSLASTE</sequence>
<dbReference type="Gene3D" id="1.25.40.470">
    <property type="match status" value="1"/>
</dbReference>
<dbReference type="SUPFAM" id="SSF82171">
    <property type="entry name" value="DPP6 N-terminal domain-like"/>
    <property type="match status" value="1"/>
</dbReference>
<comment type="caution">
    <text evidence="16">The sequence shown here is derived from an EMBL/GenBank/DDBJ whole genome shotgun (WGS) entry which is preliminary data.</text>
</comment>
<dbReference type="GO" id="GO:0006888">
    <property type="term" value="P:endoplasmic reticulum to Golgi vesicle-mediated transport"/>
    <property type="evidence" value="ECO:0007669"/>
    <property type="project" value="InterPro"/>
</dbReference>
<evidence type="ECO:0000259" key="15">
    <source>
        <dbReference type="Pfam" id="PF23953"/>
    </source>
</evidence>
<evidence type="ECO:0000259" key="14">
    <source>
        <dbReference type="Pfam" id="PF06957"/>
    </source>
</evidence>
<evidence type="ECO:0000256" key="11">
    <source>
        <dbReference type="PROSITE-ProRule" id="PRU00221"/>
    </source>
</evidence>
<dbReference type="CDD" id="cd00200">
    <property type="entry name" value="WD40"/>
    <property type="match status" value="1"/>
</dbReference>
<dbReference type="Pfam" id="PF00400">
    <property type="entry name" value="WD40"/>
    <property type="match status" value="6"/>
</dbReference>
<dbReference type="FunFam" id="1.25.40.470:FF:000002">
    <property type="entry name" value="Coatomer subunit alpha"/>
    <property type="match status" value="1"/>
</dbReference>
<gene>
    <name evidence="16" type="ORF">LPJ53_005154</name>
</gene>
<keyword evidence="3 10" id="KW-0963">Cytoplasm</keyword>
<dbReference type="FunFam" id="2.130.10.10:FF:000010">
    <property type="entry name" value="Coatomer subunit alpha"/>
    <property type="match status" value="1"/>
</dbReference>
<keyword evidence="7 10" id="KW-0653">Protein transport</keyword>
<feature type="domain" description="COPA/B second beta-propeller" evidence="13">
    <location>
        <begin position="342"/>
        <end position="588"/>
    </location>
</feature>
<evidence type="ECO:0000256" key="9">
    <source>
        <dbReference type="ARBA" id="ARBA00023136"/>
    </source>
</evidence>
<dbReference type="GO" id="GO:0006890">
    <property type="term" value="P:retrograde vesicle-mediated transport, Golgi to endoplasmic reticulum"/>
    <property type="evidence" value="ECO:0007669"/>
    <property type="project" value="TreeGrafter"/>
</dbReference>
<dbReference type="PANTHER" id="PTHR19876">
    <property type="entry name" value="COATOMER"/>
    <property type="match status" value="1"/>
</dbReference>
<dbReference type="InterPro" id="IPR050844">
    <property type="entry name" value="Coatomer_complex_subunit"/>
</dbReference>
<dbReference type="InterPro" id="IPR047312">
    <property type="entry name" value="Coatomer_alpha_WD-assoc_reg"/>
</dbReference>
<keyword evidence="6 10" id="KW-0931">ER-Golgi transport</keyword>
<keyword evidence="8 10" id="KW-0333">Golgi apparatus</keyword>
<feature type="repeat" description="WD" evidence="11">
    <location>
        <begin position="55"/>
        <end position="86"/>
    </location>
</feature>
<keyword evidence="2 10" id="KW-0813">Transport</keyword>
<dbReference type="InterPro" id="IPR010714">
    <property type="entry name" value="Coatomer_asu_C"/>
</dbReference>
<dbReference type="Pfam" id="PF06957">
    <property type="entry name" value="COPI_C"/>
    <property type="match status" value="1"/>
</dbReference>
<proteinExistence type="predicted"/>
<dbReference type="InterPro" id="IPR056176">
    <property type="entry name" value="TPR_COPA_B"/>
</dbReference>
<feature type="repeat" description="WD" evidence="11">
    <location>
        <begin position="248"/>
        <end position="289"/>
    </location>
</feature>
<comment type="subunit">
    <text evidence="10">Oligomeric complex that consists of at least the alpha, beta, beta', gamma, delta, epsilon and zeta subunits.</text>
</comment>
<keyword evidence="5" id="KW-0677">Repeat</keyword>
<keyword evidence="17" id="KW-1185">Reference proteome</keyword>
<feature type="domain" description="COPA/B TPR" evidence="15">
    <location>
        <begin position="629"/>
        <end position="774"/>
    </location>
</feature>
<evidence type="ECO:0000256" key="7">
    <source>
        <dbReference type="ARBA" id="ARBA00022927"/>
    </source>
</evidence>
<dbReference type="InterPro" id="IPR006692">
    <property type="entry name" value="Beta-prop_COPA/B_2nd"/>
</dbReference>
<evidence type="ECO:0000256" key="12">
    <source>
        <dbReference type="SAM" id="MobiDB-lite"/>
    </source>
</evidence>
<feature type="repeat" description="WD" evidence="11">
    <location>
        <begin position="87"/>
        <end position="128"/>
    </location>
</feature>
<feature type="repeat" description="WD" evidence="11">
    <location>
        <begin position="7"/>
        <end position="48"/>
    </location>
</feature>
<dbReference type="PROSITE" id="PS00678">
    <property type="entry name" value="WD_REPEATS_1"/>
    <property type="match status" value="1"/>
</dbReference>
<dbReference type="SMART" id="SM00320">
    <property type="entry name" value="WD40"/>
    <property type="match status" value="7"/>
</dbReference>
<dbReference type="GO" id="GO:0005198">
    <property type="term" value="F:structural molecule activity"/>
    <property type="evidence" value="ECO:0007669"/>
    <property type="project" value="InterPro"/>
</dbReference>
<comment type="function">
    <text evidence="10">The coatomer is a cytosolic protein complex that binds to dilysine motifs and reversibly associates with Golgi non-clathrin-coated vesicles, which further mediate biosynthetic protein transport from the ER, via the Golgi up to the trans Golgi network.</text>
</comment>
<evidence type="ECO:0000256" key="3">
    <source>
        <dbReference type="ARBA" id="ARBA00022490"/>
    </source>
</evidence>
<dbReference type="OrthoDB" id="10261470at2759"/>
<organism evidence="16 17">
    <name type="scientific">Coemansia erecta</name>
    <dbReference type="NCBI Taxonomy" id="147472"/>
    <lineage>
        <taxon>Eukaryota</taxon>
        <taxon>Fungi</taxon>
        <taxon>Fungi incertae sedis</taxon>
        <taxon>Zoopagomycota</taxon>
        <taxon>Kickxellomycotina</taxon>
        <taxon>Kickxellomycetes</taxon>
        <taxon>Kickxellales</taxon>
        <taxon>Kickxellaceae</taxon>
        <taxon>Coemansia</taxon>
    </lineage>
</organism>
<dbReference type="InterPro" id="IPR001680">
    <property type="entry name" value="WD40_rpt"/>
</dbReference>
<evidence type="ECO:0000256" key="2">
    <source>
        <dbReference type="ARBA" id="ARBA00022448"/>
    </source>
</evidence>
<dbReference type="SUPFAM" id="SSF50978">
    <property type="entry name" value="WD40 repeat-like"/>
    <property type="match status" value="1"/>
</dbReference>
<dbReference type="EMBL" id="JANBOJ010000286">
    <property type="protein sequence ID" value="KAJ1720181.1"/>
    <property type="molecule type" value="Genomic_DNA"/>
</dbReference>
<evidence type="ECO:0000256" key="4">
    <source>
        <dbReference type="ARBA" id="ARBA00022574"/>
    </source>
</evidence>
<dbReference type="Pfam" id="PF23953">
    <property type="entry name" value="TPR_COPA_B"/>
    <property type="match status" value="1"/>
</dbReference>
<dbReference type="InterPro" id="IPR019775">
    <property type="entry name" value="WD40_repeat_CS"/>
</dbReference>
<dbReference type="AlphaFoldDB" id="A0A9W7XT01"/>
<reference evidence="16" key="1">
    <citation type="submission" date="2022-07" db="EMBL/GenBank/DDBJ databases">
        <title>Phylogenomic reconstructions and comparative analyses of Kickxellomycotina fungi.</title>
        <authorList>
            <person name="Reynolds N.K."/>
            <person name="Stajich J.E."/>
            <person name="Barry K."/>
            <person name="Grigoriev I.V."/>
            <person name="Crous P."/>
            <person name="Smith M.E."/>
        </authorList>
    </citation>
    <scope>NUCLEOTIDE SEQUENCE</scope>
    <source>
        <strain evidence="16">NBRC 32514</strain>
    </source>
</reference>